<dbReference type="EMBL" id="APHR01000058">
    <property type="protein sequence ID" value="EMR12399.1"/>
    <property type="molecule type" value="Genomic_DNA"/>
</dbReference>
<sequence>MTLFIGVMSGTSLDGIDVAVVEFATEGQFRLQAAQTFPYDSELRASLLRLIENQQCSLTELGQLDMAIGEASADAILHLLTQQNIAPNRIKAIGSHGQTICHAPDLELPFSLQIGNPSLIAERTGITTVSDFRERDMVAGGQGAPLVPAFHQSLFSSDAENRVILNIGGISNITVLSKEENSQPVAFDTGPGNVLLDAWIQRSLGAPYDDSGKWAAEGQYNEQLLTCLMEDAYFSRPAPKSTGRELFNAQWLSKLLDKCQAITTLSAEDIQATLARLTAVSIVDDIMRYAPETQAVYVCGGGAHNLHLLNQLSELLGPDIRLATTEAIGLSPDWMEACAFAWLAQQTILQRPGNLPSATGARKACILGGIYASSKAS</sequence>
<protein>
    <recommendedName>
        <fullName evidence="1">Anhydro-N-acetylmuramic acid kinase</fullName>
        <ecNumber evidence="1">2.7.1.170</ecNumber>
    </recommendedName>
    <alternativeName>
        <fullName evidence="1">AnhMurNAc kinase</fullName>
    </alternativeName>
</protein>
<dbReference type="PANTHER" id="PTHR30605:SF0">
    <property type="entry name" value="ANHYDRO-N-ACETYLMURAMIC ACID KINASE"/>
    <property type="match status" value="1"/>
</dbReference>
<gene>
    <name evidence="1 2" type="primary">anmK</name>
    <name evidence="2" type="ORF">MPL1_10747</name>
</gene>
<dbReference type="Pfam" id="PF03702">
    <property type="entry name" value="AnmK"/>
    <property type="match status" value="1"/>
</dbReference>
<dbReference type="GO" id="GO:0016773">
    <property type="term" value="F:phosphotransferase activity, alcohol group as acceptor"/>
    <property type="evidence" value="ECO:0007669"/>
    <property type="project" value="UniProtKB-UniRule"/>
</dbReference>
<comment type="pathway">
    <text evidence="1">Cell wall biogenesis; peptidoglycan recycling.</text>
</comment>
<organism evidence="2 3">
    <name type="scientific">Methylophaga lonarensis MPL</name>
    <dbReference type="NCBI Taxonomy" id="1286106"/>
    <lineage>
        <taxon>Bacteria</taxon>
        <taxon>Pseudomonadati</taxon>
        <taxon>Pseudomonadota</taxon>
        <taxon>Gammaproteobacteria</taxon>
        <taxon>Thiotrichales</taxon>
        <taxon>Piscirickettsiaceae</taxon>
        <taxon>Methylophaga</taxon>
    </lineage>
</organism>
<reference evidence="2 3" key="1">
    <citation type="journal article" date="2013" name="Genome Announc.">
        <title>Draft Genome Sequence of Methylophaga lonarensis MPLT, a Haloalkaliphilic (Non-Methane-Utilizing) Methylotroph.</title>
        <authorList>
            <person name="Shetty S.A."/>
            <person name="Marathe N.P."/>
            <person name="Munot H."/>
            <person name="Antony C.P."/>
            <person name="Dhotre D.P."/>
            <person name="Murrell J.C."/>
            <person name="Shouche Y.S."/>
        </authorList>
    </citation>
    <scope>NUCLEOTIDE SEQUENCE [LARGE SCALE GENOMIC DNA]</scope>
    <source>
        <strain evidence="2 3">MPL</strain>
    </source>
</reference>
<dbReference type="SUPFAM" id="SSF53067">
    <property type="entry name" value="Actin-like ATPase domain"/>
    <property type="match status" value="1"/>
</dbReference>
<dbReference type="GO" id="GO:0005524">
    <property type="term" value="F:ATP binding"/>
    <property type="evidence" value="ECO:0007669"/>
    <property type="project" value="UniProtKB-UniRule"/>
</dbReference>
<keyword evidence="1" id="KW-0119">Carbohydrate metabolism</keyword>
<dbReference type="STRING" id="1286106.MPL1_10747"/>
<proteinExistence type="inferred from homology"/>
<evidence type="ECO:0000313" key="2">
    <source>
        <dbReference type="EMBL" id="EMR12399.1"/>
    </source>
</evidence>
<comment type="similarity">
    <text evidence="1">Belongs to the anhydro-N-acetylmuramic acid kinase family.</text>
</comment>
<dbReference type="Gene3D" id="3.30.420.40">
    <property type="match status" value="2"/>
</dbReference>
<comment type="catalytic activity">
    <reaction evidence="1">
        <text>1,6-anhydro-N-acetyl-beta-muramate + ATP + H2O = N-acetyl-D-muramate 6-phosphate + ADP + H(+)</text>
        <dbReference type="Rhea" id="RHEA:24952"/>
        <dbReference type="ChEBI" id="CHEBI:15377"/>
        <dbReference type="ChEBI" id="CHEBI:15378"/>
        <dbReference type="ChEBI" id="CHEBI:30616"/>
        <dbReference type="ChEBI" id="CHEBI:58690"/>
        <dbReference type="ChEBI" id="CHEBI:58722"/>
        <dbReference type="ChEBI" id="CHEBI:456216"/>
        <dbReference type="EC" id="2.7.1.170"/>
    </reaction>
</comment>
<dbReference type="HAMAP" id="MF_01270">
    <property type="entry name" value="AnhMurNAc_kinase"/>
    <property type="match status" value="1"/>
</dbReference>
<dbReference type="Proteomes" id="UP000012019">
    <property type="component" value="Unassembled WGS sequence"/>
</dbReference>
<dbReference type="GO" id="GO:0009254">
    <property type="term" value="P:peptidoglycan turnover"/>
    <property type="evidence" value="ECO:0007669"/>
    <property type="project" value="UniProtKB-UniRule"/>
</dbReference>
<keyword evidence="3" id="KW-1185">Reference proteome</keyword>
<evidence type="ECO:0000256" key="1">
    <source>
        <dbReference type="HAMAP-Rule" id="MF_01270"/>
    </source>
</evidence>
<dbReference type="EC" id="2.7.1.170" evidence="1"/>
<evidence type="ECO:0000313" key="3">
    <source>
        <dbReference type="Proteomes" id="UP000012019"/>
    </source>
</evidence>
<dbReference type="NCBIfam" id="NF007139">
    <property type="entry name" value="PRK09585.1-3"/>
    <property type="match status" value="1"/>
</dbReference>
<dbReference type="UniPathway" id="UPA00343"/>
<accession>M7PPL4</accession>
<dbReference type="CDD" id="cd24050">
    <property type="entry name" value="ASKHA_NBD_ANMK"/>
    <property type="match status" value="1"/>
</dbReference>
<dbReference type="AlphaFoldDB" id="M7PPL4"/>
<dbReference type="RefSeq" id="WP_009727111.1">
    <property type="nucleotide sequence ID" value="NZ_APHR01000058.1"/>
</dbReference>
<dbReference type="GO" id="GO:0016301">
    <property type="term" value="F:kinase activity"/>
    <property type="evidence" value="ECO:0007669"/>
    <property type="project" value="UniProtKB-KW"/>
</dbReference>
<comment type="pathway">
    <text evidence="1">Amino-sugar metabolism; 1,6-anhydro-N-acetylmuramate degradation.</text>
</comment>
<dbReference type="InterPro" id="IPR005338">
    <property type="entry name" value="Anhydro_N_Ac-Mur_kinase"/>
</dbReference>
<dbReference type="PATRIC" id="fig|1286106.3.peg.2153"/>
<keyword evidence="1" id="KW-0067">ATP-binding</keyword>
<dbReference type="PANTHER" id="PTHR30605">
    <property type="entry name" value="ANHYDRO-N-ACETYLMURAMIC ACID KINASE"/>
    <property type="match status" value="1"/>
</dbReference>
<dbReference type="UniPathway" id="UPA00544"/>
<keyword evidence="1" id="KW-0808">Transferase</keyword>
<keyword evidence="1 2" id="KW-0418">Kinase</keyword>
<feature type="binding site" evidence="1">
    <location>
        <begin position="10"/>
        <end position="17"/>
    </location>
    <ligand>
        <name>ATP</name>
        <dbReference type="ChEBI" id="CHEBI:30616"/>
    </ligand>
</feature>
<comment type="caution">
    <text evidence="2">The sequence shown here is derived from an EMBL/GenBank/DDBJ whole genome shotgun (WGS) entry which is preliminary data.</text>
</comment>
<dbReference type="InterPro" id="IPR043129">
    <property type="entry name" value="ATPase_NBD"/>
</dbReference>
<comment type="function">
    <text evidence="1">Catalyzes the specific phosphorylation of 1,6-anhydro-N-acetylmuramic acid (anhMurNAc) with the simultaneous cleavage of the 1,6-anhydro ring, generating MurNAc-6-P. Is required for the utilization of anhMurNAc either imported from the medium or derived from its own cell wall murein, and thus plays a role in cell wall recycling.</text>
</comment>
<dbReference type="eggNOG" id="COG2377">
    <property type="taxonomic scope" value="Bacteria"/>
</dbReference>
<keyword evidence="1" id="KW-0547">Nucleotide-binding</keyword>
<dbReference type="GO" id="GO:0097175">
    <property type="term" value="P:1,6-anhydro-N-acetyl-beta-muramic acid catabolic process"/>
    <property type="evidence" value="ECO:0007669"/>
    <property type="project" value="UniProtKB-UniRule"/>
</dbReference>
<dbReference type="NCBIfam" id="NF007148">
    <property type="entry name" value="PRK09585.3-2"/>
    <property type="match status" value="1"/>
</dbReference>
<dbReference type="OrthoDB" id="9763949at2"/>
<dbReference type="GO" id="GO:0006040">
    <property type="term" value="P:amino sugar metabolic process"/>
    <property type="evidence" value="ECO:0007669"/>
    <property type="project" value="InterPro"/>
</dbReference>
<name>M7PPL4_9GAMM</name>